<feature type="transmembrane region" description="Helical" evidence="1">
    <location>
        <begin position="336"/>
        <end position="353"/>
    </location>
</feature>
<proteinExistence type="predicted"/>
<feature type="transmembrane region" description="Helical" evidence="1">
    <location>
        <begin position="265"/>
        <end position="296"/>
    </location>
</feature>
<keyword evidence="1" id="KW-0472">Membrane</keyword>
<evidence type="ECO:0000256" key="1">
    <source>
        <dbReference type="SAM" id="Phobius"/>
    </source>
</evidence>
<feature type="transmembrane region" description="Helical" evidence="1">
    <location>
        <begin position="359"/>
        <end position="377"/>
    </location>
</feature>
<organism evidence="2 3">
    <name type="scientific">Panagrellus redivivus</name>
    <name type="common">Microworm</name>
    <dbReference type="NCBI Taxonomy" id="6233"/>
    <lineage>
        <taxon>Eukaryota</taxon>
        <taxon>Metazoa</taxon>
        <taxon>Ecdysozoa</taxon>
        <taxon>Nematoda</taxon>
        <taxon>Chromadorea</taxon>
        <taxon>Rhabditida</taxon>
        <taxon>Tylenchina</taxon>
        <taxon>Panagrolaimomorpha</taxon>
        <taxon>Panagrolaimoidea</taxon>
        <taxon>Panagrolaimidae</taxon>
        <taxon>Panagrellus</taxon>
    </lineage>
</organism>
<evidence type="ECO:0000313" key="2">
    <source>
        <dbReference type="Proteomes" id="UP000492821"/>
    </source>
</evidence>
<sequence length="397" mass="45392">MDSALRLTQVVSSQLFNNMSDEMVAKSLLHRHILQLSHQDIVKILAPVKARLLTDETELHVNTLNFSVDHVVSPITVREVLDVLGPSWQRWIHNAPSHKHPGTSDFDASEHIRTGIFDSIDVPQTDFVKEFIESLTKKQKFAVLSLTRDGLLTDESFLNVSTYTGPDRVQVSMRKVVDVLAEQERRVANEDNLKNFFIRLFFLSHYSSANFELMKKTDLDVSFLTSGRQKMSVWYTIAFALMTFGTVFSHVWSNATNYNNMQSQLSVTIGILVIASLAIGALMYLVTYMIAFLFCCENSLSPTGLKRYHPGEEETTVTKYFSTIHQYEYRIWATKALQFFLLWYTMLLAVYAHEKELNIYPALTCVLTNGFGLLLFARISHFFHSCRVTKGHVLHAQ</sequence>
<dbReference type="AlphaFoldDB" id="A0A7E4VKH6"/>
<accession>A0A7E4VKH6</accession>
<keyword evidence="1" id="KW-0812">Transmembrane</keyword>
<feature type="transmembrane region" description="Helical" evidence="1">
    <location>
        <begin position="233"/>
        <end position="253"/>
    </location>
</feature>
<name>A0A7E4VKH6_PANRE</name>
<dbReference type="WBParaSite" id="Pan_g21870.t1">
    <property type="protein sequence ID" value="Pan_g21870.t1"/>
    <property type="gene ID" value="Pan_g21870"/>
</dbReference>
<keyword evidence="1" id="KW-1133">Transmembrane helix</keyword>
<reference evidence="3" key="2">
    <citation type="submission" date="2020-10" db="UniProtKB">
        <authorList>
            <consortium name="WormBaseParasite"/>
        </authorList>
    </citation>
    <scope>IDENTIFICATION</scope>
</reference>
<dbReference type="Proteomes" id="UP000492821">
    <property type="component" value="Unassembled WGS sequence"/>
</dbReference>
<reference evidence="2" key="1">
    <citation type="journal article" date="2013" name="Genetics">
        <title>The draft genome and transcriptome of Panagrellus redivivus are shaped by the harsh demands of a free-living lifestyle.</title>
        <authorList>
            <person name="Srinivasan J."/>
            <person name="Dillman A.R."/>
            <person name="Macchietto M.G."/>
            <person name="Heikkinen L."/>
            <person name="Lakso M."/>
            <person name="Fracchia K.M."/>
            <person name="Antoshechkin I."/>
            <person name="Mortazavi A."/>
            <person name="Wong G."/>
            <person name="Sternberg P.W."/>
        </authorList>
    </citation>
    <scope>NUCLEOTIDE SEQUENCE [LARGE SCALE GENOMIC DNA]</scope>
    <source>
        <strain evidence="2">MT8872</strain>
    </source>
</reference>
<evidence type="ECO:0000313" key="3">
    <source>
        <dbReference type="WBParaSite" id="Pan_g21870.t1"/>
    </source>
</evidence>
<keyword evidence="2" id="KW-1185">Reference proteome</keyword>
<protein>
    <submittedName>
        <fullName evidence="3">Transmembrane protein</fullName>
    </submittedName>
</protein>